<keyword evidence="10" id="KW-1185">Reference proteome</keyword>
<proteinExistence type="inferred from homology"/>
<comment type="similarity">
    <text evidence="6">Belongs to the dispatched family.</text>
</comment>
<evidence type="ECO:0000313" key="9">
    <source>
        <dbReference type="EMBL" id="CAE7358429.1"/>
    </source>
</evidence>
<gene>
    <name evidence="9" type="primary">DISP3</name>
    <name evidence="9" type="ORF">SNAT2548_LOCUS19168</name>
</gene>
<feature type="transmembrane region" description="Helical" evidence="7">
    <location>
        <begin position="135"/>
        <end position="159"/>
    </location>
</feature>
<comment type="subcellular location">
    <subcellularLocation>
        <location evidence="1">Membrane</location>
        <topology evidence="1">Multi-pass membrane protein</topology>
    </subcellularLocation>
</comment>
<keyword evidence="3 7" id="KW-1133">Transmembrane helix</keyword>
<keyword evidence="5" id="KW-0325">Glycoprotein</keyword>
<dbReference type="Gene3D" id="1.20.1640.10">
    <property type="entry name" value="Multidrug efflux transporter AcrB transmembrane domain"/>
    <property type="match status" value="1"/>
</dbReference>
<feature type="transmembrane region" description="Helical" evidence="7">
    <location>
        <begin position="240"/>
        <end position="265"/>
    </location>
</feature>
<evidence type="ECO:0000259" key="8">
    <source>
        <dbReference type="PROSITE" id="PS50156"/>
    </source>
</evidence>
<evidence type="ECO:0000256" key="5">
    <source>
        <dbReference type="ARBA" id="ARBA00023180"/>
    </source>
</evidence>
<dbReference type="PROSITE" id="PS50156">
    <property type="entry name" value="SSD"/>
    <property type="match status" value="1"/>
</dbReference>
<dbReference type="GO" id="GO:0016020">
    <property type="term" value="C:membrane"/>
    <property type="evidence" value="ECO:0007669"/>
    <property type="project" value="UniProtKB-SubCell"/>
</dbReference>
<dbReference type="InterPro" id="IPR053958">
    <property type="entry name" value="HMGCR/SNAP/NPC1-like_SSD"/>
</dbReference>
<dbReference type="EMBL" id="CAJNDS010002168">
    <property type="protein sequence ID" value="CAE7358429.1"/>
    <property type="molecule type" value="Genomic_DNA"/>
</dbReference>
<reference evidence="9" key="1">
    <citation type="submission" date="2021-02" db="EMBL/GenBank/DDBJ databases">
        <authorList>
            <person name="Dougan E. K."/>
            <person name="Rhodes N."/>
            <person name="Thang M."/>
            <person name="Chan C."/>
        </authorList>
    </citation>
    <scope>NUCLEOTIDE SEQUENCE</scope>
</reference>
<dbReference type="InterPro" id="IPR052081">
    <property type="entry name" value="Dispatched_Hh_regulator"/>
</dbReference>
<comment type="caution">
    <text evidence="9">The sequence shown here is derived from an EMBL/GenBank/DDBJ whole genome shotgun (WGS) entry which is preliminary data.</text>
</comment>
<feature type="transmembrane region" description="Helical" evidence="7">
    <location>
        <begin position="166"/>
        <end position="187"/>
    </location>
</feature>
<evidence type="ECO:0000256" key="7">
    <source>
        <dbReference type="SAM" id="Phobius"/>
    </source>
</evidence>
<evidence type="ECO:0000256" key="2">
    <source>
        <dbReference type="ARBA" id="ARBA00022692"/>
    </source>
</evidence>
<dbReference type="Pfam" id="PF12349">
    <property type="entry name" value="Sterol-sensing"/>
    <property type="match status" value="1"/>
</dbReference>
<keyword evidence="4 7" id="KW-0472">Membrane</keyword>
<evidence type="ECO:0000256" key="3">
    <source>
        <dbReference type="ARBA" id="ARBA00022989"/>
    </source>
</evidence>
<protein>
    <submittedName>
        <fullName evidence="9">DISP3 protein</fullName>
    </submittedName>
</protein>
<keyword evidence="2 7" id="KW-0812">Transmembrane</keyword>
<feature type="transmembrane region" description="Helical" evidence="7">
    <location>
        <begin position="305"/>
        <end position="324"/>
    </location>
</feature>
<organism evidence="9 10">
    <name type="scientific">Symbiodinium natans</name>
    <dbReference type="NCBI Taxonomy" id="878477"/>
    <lineage>
        <taxon>Eukaryota</taxon>
        <taxon>Sar</taxon>
        <taxon>Alveolata</taxon>
        <taxon>Dinophyceae</taxon>
        <taxon>Suessiales</taxon>
        <taxon>Symbiodiniaceae</taxon>
        <taxon>Symbiodinium</taxon>
    </lineage>
</organism>
<dbReference type="Proteomes" id="UP000604046">
    <property type="component" value="Unassembled WGS sequence"/>
</dbReference>
<evidence type="ECO:0000256" key="1">
    <source>
        <dbReference type="ARBA" id="ARBA00004141"/>
    </source>
</evidence>
<sequence>MPSGTTGAQCCSARVLRHLHSQGALLLHEVDERAEVLRSVFRFRFNVGTVQDPVADRVAASRAVDTMWENFFTDIVVPTLRESDLMKGVDLNVWFDGTGFRDFEVMTAVLNDIPLAVGSAVFIFGYMLFHTRSVVLALVGPFLAMMAVPITFICCGVFFGTTTVNFANFLAVFLAIGFGADVMFVYYDSWVQSSEVAEKIPNRLAWTYRRAVKASLATTSTTALSFLCNMASVIRALRQFGFFMGLCVLVAWVNITFIYVPIIVIDHTWCRRLRLVRRPSDRRLKSSSRKYYLCAHGLYRCRVPVVVLTIAAVVACVVVSAMSLQTSTSFPDIFPSNHNQNEGVRILRDFDGITTALPIATEEPIREVDVCRETEFGDSTCVMHWCEATFVDYKPRWGGNGTCSCLRRLRTSCVPGQSADVTLRLVGMSTLTKEQLSTDVGDHELRN</sequence>
<evidence type="ECO:0000256" key="4">
    <source>
        <dbReference type="ARBA" id="ARBA00023136"/>
    </source>
</evidence>
<evidence type="ECO:0000313" key="10">
    <source>
        <dbReference type="Proteomes" id="UP000604046"/>
    </source>
</evidence>
<feature type="transmembrane region" description="Helical" evidence="7">
    <location>
        <begin position="109"/>
        <end position="129"/>
    </location>
</feature>
<dbReference type="SUPFAM" id="SSF82866">
    <property type="entry name" value="Multidrug efflux transporter AcrB transmembrane domain"/>
    <property type="match status" value="1"/>
</dbReference>
<dbReference type="AlphaFoldDB" id="A0A812Q5K3"/>
<dbReference type="OrthoDB" id="445904at2759"/>
<feature type="domain" description="SSD" evidence="8">
    <location>
        <begin position="158"/>
        <end position="265"/>
    </location>
</feature>
<name>A0A812Q5K3_9DINO</name>
<dbReference type="PANTHER" id="PTHR45951">
    <property type="entry name" value="PROTEIN DISPATCHED-RELATED"/>
    <property type="match status" value="1"/>
</dbReference>
<accession>A0A812Q5K3</accession>
<evidence type="ECO:0000256" key="6">
    <source>
        <dbReference type="ARBA" id="ARBA00038046"/>
    </source>
</evidence>
<dbReference type="InterPro" id="IPR000731">
    <property type="entry name" value="SSD"/>
</dbReference>
<dbReference type="GO" id="GO:0022857">
    <property type="term" value="F:transmembrane transporter activity"/>
    <property type="evidence" value="ECO:0007669"/>
    <property type="project" value="TreeGrafter"/>
</dbReference>